<reference evidence="10" key="1">
    <citation type="submission" date="2021-05" db="EMBL/GenBank/DDBJ databases">
        <title>Comparative genomics of three Colletotrichum scovillei strains and genetic complementation revealed genes involved fungal growth and virulence on chili pepper.</title>
        <authorList>
            <person name="Hsieh D.-K."/>
            <person name="Chuang S.-C."/>
            <person name="Chen C.-Y."/>
            <person name="Chao Y.-T."/>
            <person name="Lu M.-Y.J."/>
            <person name="Lee M.-H."/>
            <person name="Shih M.-C."/>
        </authorList>
    </citation>
    <scope>NUCLEOTIDE SEQUENCE</scope>
    <source>
        <strain evidence="10">Coll-153</strain>
    </source>
</reference>
<comment type="subcellular location">
    <subcellularLocation>
        <location evidence="1">Nucleus</location>
    </subcellularLocation>
</comment>
<dbReference type="Gene3D" id="4.10.240.10">
    <property type="entry name" value="Zn(2)-C6 fungal-type DNA-binding domain"/>
    <property type="match status" value="1"/>
</dbReference>
<dbReference type="GO" id="GO:0005634">
    <property type="term" value="C:nucleus"/>
    <property type="evidence" value="ECO:0007669"/>
    <property type="project" value="UniProtKB-SubCell"/>
</dbReference>
<dbReference type="PROSITE" id="PS50048">
    <property type="entry name" value="ZN2_CY6_FUNGAL_2"/>
    <property type="match status" value="1"/>
</dbReference>
<dbReference type="GO" id="GO:0045944">
    <property type="term" value="P:positive regulation of transcription by RNA polymerase II"/>
    <property type="evidence" value="ECO:0007669"/>
    <property type="project" value="TreeGrafter"/>
</dbReference>
<keyword evidence="7" id="KW-0539">Nucleus</keyword>
<keyword evidence="3" id="KW-0862">Zinc</keyword>
<gene>
    <name evidence="10" type="ORF">JMJ77_010348</name>
</gene>
<dbReference type="PROSITE" id="PS00463">
    <property type="entry name" value="ZN2_CY6_FUNGAL_1"/>
    <property type="match status" value="1"/>
</dbReference>
<keyword evidence="5" id="KW-0238">DNA-binding</keyword>
<evidence type="ECO:0000256" key="8">
    <source>
        <dbReference type="SAM" id="MobiDB-lite"/>
    </source>
</evidence>
<dbReference type="SUPFAM" id="SSF57701">
    <property type="entry name" value="Zn2/Cys6 DNA-binding domain"/>
    <property type="match status" value="1"/>
</dbReference>
<comment type="caution">
    <text evidence="10">The sequence shown here is derived from an EMBL/GenBank/DDBJ whole genome shotgun (WGS) entry which is preliminary data.</text>
</comment>
<dbReference type="EMBL" id="JAESDN010000013">
    <property type="protein sequence ID" value="KAG7042248.1"/>
    <property type="molecule type" value="Genomic_DNA"/>
</dbReference>
<dbReference type="Pfam" id="PF04082">
    <property type="entry name" value="Fungal_trans"/>
    <property type="match status" value="1"/>
</dbReference>
<dbReference type="SMART" id="SM00066">
    <property type="entry name" value="GAL4"/>
    <property type="match status" value="1"/>
</dbReference>
<evidence type="ECO:0000256" key="1">
    <source>
        <dbReference type="ARBA" id="ARBA00004123"/>
    </source>
</evidence>
<organism evidence="10 11">
    <name type="scientific">Colletotrichum scovillei</name>
    <dbReference type="NCBI Taxonomy" id="1209932"/>
    <lineage>
        <taxon>Eukaryota</taxon>
        <taxon>Fungi</taxon>
        <taxon>Dikarya</taxon>
        <taxon>Ascomycota</taxon>
        <taxon>Pezizomycotina</taxon>
        <taxon>Sordariomycetes</taxon>
        <taxon>Hypocreomycetidae</taxon>
        <taxon>Glomerellales</taxon>
        <taxon>Glomerellaceae</taxon>
        <taxon>Colletotrichum</taxon>
        <taxon>Colletotrichum acutatum species complex</taxon>
    </lineage>
</organism>
<accession>A0A9P7QTG1</accession>
<evidence type="ECO:0000256" key="3">
    <source>
        <dbReference type="ARBA" id="ARBA00022833"/>
    </source>
</evidence>
<evidence type="ECO:0000259" key="9">
    <source>
        <dbReference type="PROSITE" id="PS50048"/>
    </source>
</evidence>
<keyword evidence="2" id="KW-0479">Metal-binding</keyword>
<sequence>MATRANPPKKVRLACRRCRTRRIKCDGEVPACTNCAKAGETCLDVDSQNSRLLVPRNFASAARARIQWLEEIIKQRLPDVDIAGGPQIDAFPDPKGSGVVGGGDHDEDNISTSSPRSGRGCSQPVPVGGTIVLGSQRPGSLKRTAEAAGSNDHDEEFPDRAHSVARNLGMLSLNSDSDQKHYLGSSSGVLFTNLIGASPSSAGSTPVALIDDVQAQGPASEWHDSTIPSNVSQEYNRALHVCLRQLTPVYAQELPRKEDAIKLVHTYIRWMHPDYPVLEATSLLSAIDALYATFECSLEEDPLPNGWPSSVQAFRWNGRQITPSDQGVQAVPMPVVAFTLFMVFNIAAIMKIRSRIYEFPPERFYRAALHFSKDCFSQISLSSIQALVTLIIHSMLTPAEVNLFTLIHIALAHCVELGIHREPPAAIQPSSEFENQQIKRLTFFTIYSLDRQVSSSALIIRFTNNSRSISSIQGRPLGFRDETFDIMMPEPQLSRTGNTNGLNTIPSSFSEAVLRYARHQFELDRLISDVKQQLYHLPCDSSWFSMPRNPTDQQERIKQELVNWWRKVSKESFDFPGVDNRQRRIWKLKLKIKYHTTMVMLYQPSQVIRNPPPESLQVCFNNASSILQDYQMLHDMQGLHHGWRTVQNIFAAGATLIYSFWTCPVVRQSASTADLSKSLRACSGLLAVGGEWWPSVKRGQRSFGAIVDLTVRKLYTGNMPSKNPRLFMPLSAEDGETAIENSEGAPVYDAAGQQSDLSHIALNGADAPWHQMAGASMELPNAHDPVHWQGVYPDPTFHSTTNDYVPEIETFLADFDKSEFSWSFPLTSISDPYDIANFPNPGYR</sequence>
<keyword evidence="4" id="KW-0805">Transcription regulation</keyword>
<evidence type="ECO:0000256" key="2">
    <source>
        <dbReference type="ARBA" id="ARBA00022723"/>
    </source>
</evidence>
<dbReference type="GO" id="GO:0000981">
    <property type="term" value="F:DNA-binding transcription factor activity, RNA polymerase II-specific"/>
    <property type="evidence" value="ECO:0007669"/>
    <property type="project" value="InterPro"/>
</dbReference>
<dbReference type="InterPro" id="IPR052202">
    <property type="entry name" value="Yeast_MetPath_Reg"/>
</dbReference>
<dbReference type="GO" id="GO:0006351">
    <property type="term" value="P:DNA-templated transcription"/>
    <property type="evidence" value="ECO:0007669"/>
    <property type="project" value="InterPro"/>
</dbReference>
<keyword evidence="6" id="KW-0804">Transcription</keyword>
<protein>
    <submittedName>
        <fullName evidence="10">Zn 2cys6 transcription factor</fullName>
    </submittedName>
</protein>
<feature type="domain" description="Zn(2)-C6 fungal-type" evidence="9">
    <location>
        <begin position="14"/>
        <end position="42"/>
    </location>
</feature>
<evidence type="ECO:0000256" key="4">
    <source>
        <dbReference type="ARBA" id="ARBA00023015"/>
    </source>
</evidence>
<evidence type="ECO:0000256" key="5">
    <source>
        <dbReference type="ARBA" id="ARBA00023125"/>
    </source>
</evidence>
<evidence type="ECO:0000313" key="10">
    <source>
        <dbReference type="EMBL" id="KAG7042248.1"/>
    </source>
</evidence>
<evidence type="ECO:0000313" key="11">
    <source>
        <dbReference type="Proteomes" id="UP000699042"/>
    </source>
</evidence>
<name>A0A9P7QTG1_9PEZI</name>
<evidence type="ECO:0000256" key="7">
    <source>
        <dbReference type="ARBA" id="ARBA00023242"/>
    </source>
</evidence>
<evidence type="ECO:0000256" key="6">
    <source>
        <dbReference type="ARBA" id="ARBA00023163"/>
    </source>
</evidence>
<dbReference type="InterPro" id="IPR007219">
    <property type="entry name" value="XnlR_reg_dom"/>
</dbReference>
<dbReference type="InterPro" id="IPR036864">
    <property type="entry name" value="Zn2-C6_fun-type_DNA-bd_sf"/>
</dbReference>
<dbReference type="GO" id="GO:0043565">
    <property type="term" value="F:sequence-specific DNA binding"/>
    <property type="evidence" value="ECO:0007669"/>
    <property type="project" value="TreeGrafter"/>
</dbReference>
<feature type="region of interest" description="Disordered" evidence="8">
    <location>
        <begin position="85"/>
        <end position="157"/>
    </location>
</feature>
<dbReference type="PANTHER" id="PTHR47782">
    <property type="entry name" value="ZN(II)2CYS6 TRANSCRIPTION FACTOR (EUROFUNG)-RELATED"/>
    <property type="match status" value="1"/>
</dbReference>
<dbReference type="Pfam" id="PF00172">
    <property type="entry name" value="Zn_clus"/>
    <property type="match status" value="1"/>
</dbReference>
<keyword evidence="11" id="KW-1185">Reference proteome</keyword>
<dbReference type="PANTHER" id="PTHR47782:SF1">
    <property type="entry name" value="PYRIMIDINE PATHWAY REGULATORY PROTEIN 1"/>
    <property type="match status" value="1"/>
</dbReference>
<dbReference type="GO" id="GO:0008270">
    <property type="term" value="F:zinc ion binding"/>
    <property type="evidence" value="ECO:0007669"/>
    <property type="project" value="InterPro"/>
</dbReference>
<dbReference type="InterPro" id="IPR001138">
    <property type="entry name" value="Zn2Cys6_DnaBD"/>
</dbReference>
<dbReference type="AlphaFoldDB" id="A0A9P7QTG1"/>
<dbReference type="CDD" id="cd12148">
    <property type="entry name" value="fungal_TF_MHR"/>
    <property type="match status" value="1"/>
</dbReference>
<dbReference type="Proteomes" id="UP000699042">
    <property type="component" value="Unassembled WGS sequence"/>
</dbReference>
<dbReference type="CDD" id="cd00067">
    <property type="entry name" value="GAL4"/>
    <property type="match status" value="1"/>
</dbReference>
<proteinExistence type="predicted"/>